<dbReference type="AlphaFoldDB" id="A0A9D2KTW3"/>
<evidence type="ECO:0000313" key="3">
    <source>
        <dbReference type="Proteomes" id="UP000823862"/>
    </source>
</evidence>
<sequence>MRNLLKNIGLLFIIAGVAMLVIGYLTDHISNTLLGCAMGVIVIGLAGYIIINKRL</sequence>
<keyword evidence="1" id="KW-1133">Transmembrane helix</keyword>
<name>A0A9D2KTW3_9BACE</name>
<accession>A0A9D2KTW3</accession>
<comment type="caution">
    <text evidence="2">The sequence shown here is derived from an EMBL/GenBank/DDBJ whole genome shotgun (WGS) entry which is preliminary data.</text>
</comment>
<proteinExistence type="predicted"/>
<reference evidence="2" key="2">
    <citation type="submission" date="2021-04" db="EMBL/GenBank/DDBJ databases">
        <authorList>
            <person name="Gilroy R."/>
        </authorList>
    </citation>
    <scope>NUCLEOTIDE SEQUENCE</scope>
    <source>
        <strain evidence="2">ChiHjej12B11-9795</strain>
    </source>
</reference>
<reference evidence="2" key="1">
    <citation type="journal article" date="2021" name="PeerJ">
        <title>Extensive microbial diversity within the chicken gut microbiome revealed by metagenomics and culture.</title>
        <authorList>
            <person name="Gilroy R."/>
            <person name="Ravi A."/>
            <person name="Getino M."/>
            <person name="Pursley I."/>
            <person name="Horton D.L."/>
            <person name="Alikhan N.F."/>
            <person name="Baker D."/>
            <person name="Gharbi K."/>
            <person name="Hall N."/>
            <person name="Watson M."/>
            <person name="Adriaenssens E.M."/>
            <person name="Foster-Nyarko E."/>
            <person name="Jarju S."/>
            <person name="Secka A."/>
            <person name="Antonio M."/>
            <person name="Oren A."/>
            <person name="Chaudhuri R.R."/>
            <person name="La Ragione R."/>
            <person name="Hildebrand F."/>
            <person name="Pallen M.J."/>
        </authorList>
    </citation>
    <scope>NUCLEOTIDE SEQUENCE</scope>
    <source>
        <strain evidence="2">ChiHjej12B11-9795</strain>
    </source>
</reference>
<evidence type="ECO:0000313" key="2">
    <source>
        <dbReference type="EMBL" id="HJA85591.1"/>
    </source>
</evidence>
<feature type="transmembrane region" description="Helical" evidence="1">
    <location>
        <begin position="32"/>
        <end position="51"/>
    </location>
</feature>
<protein>
    <submittedName>
        <fullName evidence="2">Uncharacterized protein</fullName>
    </submittedName>
</protein>
<feature type="transmembrane region" description="Helical" evidence="1">
    <location>
        <begin position="7"/>
        <end position="26"/>
    </location>
</feature>
<organism evidence="2 3">
    <name type="scientific">Candidatus Bacteroides avicola</name>
    <dbReference type="NCBI Taxonomy" id="2838468"/>
    <lineage>
        <taxon>Bacteria</taxon>
        <taxon>Pseudomonadati</taxon>
        <taxon>Bacteroidota</taxon>
        <taxon>Bacteroidia</taxon>
        <taxon>Bacteroidales</taxon>
        <taxon>Bacteroidaceae</taxon>
        <taxon>Bacteroides</taxon>
    </lineage>
</organism>
<dbReference type="Proteomes" id="UP000823862">
    <property type="component" value="Unassembled WGS sequence"/>
</dbReference>
<gene>
    <name evidence="2" type="ORF">H9950_05275</name>
</gene>
<dbReference type="EMBL" id="DWZI01000031">
    <property type="protein sequence ID" value="HJA85591.1"/>
    <property type="molecule type" value="Genomic_DNA"/>
</dbReference>
<keyword evidence="1" id="KW-0472">Membrane</keyword>
<keyword evidence="1" id="KW-0812">Transmembrane</keyword>
<evidence type="ECO:0000256" key="1">
    <source>
        <dbReference type="SAM" id="Phobius"/>
    </source>
</evidence>